<feature type="compositionally biased region" description="Basic and acidic residues" evidence="1">
    <location>
        <begin position="15"/>
        <end position="24"/>
    </location>
</feature>
<protein>
    <submittedName>
        <fullName evidence="2">Uncharacterized protein</fullName>
    </submittedName>
</protein>
<organism evidence="2 3">
    <name type="scientific">Riccia sorocarpa</name>
    <dbReference type="NCBI Taxonomy" id="122646"/>
    <lineage>
        <taxon>Eukaryota</taxon>
        <taxon>Viridiplantae</taxon>
        <taxon>Streptophyta</taxon>
        <taxon>Embryophyta</taxon>
        <taxon>Marchantiophyta</taxon>
        <taxon>Marchantiopsida</taxon>
        <taxon>Marchantiidae</taxon>
        <taxon>Marchantiales</taxon>
        <taxon>Ricciaceae</taxon>
        <taxon>Riccia</taxon>
    </lineage>
</organism>
<evidence type="ECO:0000313" key="2">
    <source>
        <dbReference type="EMBL" id="KAL3683041.1"/>
    </source>
</evidence>
<accession>A0ABD3GWV8</accession>
<reference evidence="2 3" key="1">
    <citation type="submission" date="2024-09" db="EMBL/GenBank/DDBJ databases">
        <title>Chromosome-scale assembly of Riccia sorocarpa.</title>
        <authorList>
            <person name="Paukszto L."/>
        </authorList>
    </citation>
    <scope>NUCLEOTIDE SEQUENCE [LARGE SCALE GENOMIC DNA]</scope>
    <source>
        <strain evidence="2">LP-2024</strain>
        <tissue evidence="2">Aerial parts of the thallus</tissue>
    </source>
</reference>
<dbReference type="EMBL" id="JBJQOH010000006">
    <property type="protein sequence ID" value="KAL3683041.1"/>
    <property type="molecule type" value="Genomic_DNA"/>
</dbReference>
<feature type="compositionally biased region" description="Polar residues" evidence="1">
    <location>
        <begin position="1"/>
        <end position="12"/>
    </location>
</feature>
<name>A0ABD3GWV8_9MARC</name>
<dbReference type="AlphaFoldDB" id="A0ABD3GWV8"/>
<gene>
    <name evidence="2" type="ORF">R1sor_001063</name>
</gene>
<sequence length="190" mass="20791">MRGLLSPTQIQPRSGPDRSRDRASNRLALYTERSGPDRVHRRDPNSGSCPRRDPGSGSRISLRWQKGSVLPQAPPTAAGRKKKARETPEEASGAGPSQPPRSRPKKGARRGGQAPPVEEKDPNAVEGPYMVDFEVIPDPDRRIRWGHVPRSARSAALAHLRERSITGSGLSFALDLPVHRPHVSSHPIVI</sequence>
<evidence type="ECO:0000256" key="1">
    <source>
        <dbReference type="SAM" id="MobiDB-lite"/>
    </source>
</evidence>
<evidence type="ECO:0000313" key="3">
    <source>
        <dbReference type="Proteomes" id="UP001633002"/>
    </source>
</evidence>
<feature type="compositionally biased region" description="Basic and acidic residues" evidence="1">
    <location>
        <begin position="34"/>
        <end position="54"/>
    </location>
</feature>
<feature type="region of interest" description="Disordered" evidence="1">
    <location>
        <begin position="1"/>
        <end position="126"/>
    </location>
</feature>
<dbReference type="Proteomes" id="UP001633002">
    <property type="component" value="Unassembled WGS sequence"/>
</dbReference>
<keyword evidence="3" id="KW-1185">Reference proteome</keyword>
<proteinExistence type="predicted"/>
<comment type="caution">
    <text evidence="2">The sequence shown here is derived from an EMBL/GenBank/DDBJ whole genome shotgun (WGS) entry which is preliminary data.</text>
</comment>